<organism evidence="2 3">
    <name type="scientific">Streptomyces tremellae</name>
    <dbReference type="NCBI Taxonomy" id="1124239"/>
    <lineage>
        <taxon>Bacteria</taxon>
        <taxon>Bacillati</taxon>
        <taxon>Actinomycetota</taxon>
        <taxon>Actinomycetes</taxon>
        <taxon>Kitasatosporales</taxon>
        <taxon>Streptomycetaceae</taxon>
        <taxon>Streptomyces</taxon>
    </lineage>
</organism>
<dbReference type="Proteomes" id="UP001499884">
    <property type="component" value="Unassembled WGS sequence"/>
</dbReference>
<proteinExistence type="predicted"/>
<gene>
    <name evidence="2" type="ORF">GCM10023082_01110</name>
</gene>
<dbReference type="EMBL" id="BAABEP010000001">
    <property type="protein sequence ID" value="GAA3706918.1"/>
    <property type="molecule type" value="Genomic_DNA"/>
</dbReference>
<keyword evidence="3" id="KW-1185">Reference proteome</keyword>
<evidence type="ECO:0000313" key="2">
    <source>
        <dbReference type="EMBL" id="GAA3706918.1"/>
    </source>
</evidence>
<sequence length="93" mass="10399">MRVKPELRVRRRRRSVSMTESQRVRSRQPGARLAAGASPRAPDRWARVQEWQKLGHVMPVAAGERDGERGPVTVDDHMVFRVGAGRSTGEGPT</sequence>
<reference evidence="3" key="1">
    <citation type="journal article" date="2019" name="Int. J. Syst. Evol. Microbiol.">
        <title>The Global Catalogue of Microorganisms (GCM) 10K type strain sequencing project: providing services to taxonomists for standard genome sequencing and annotation.</title>
        <authorList>
            <consortium name="The Broad Institute Genomics Platform"/>
            <consortium name="The Broad Institute Genome Sequencing Center for Infectious Disease"/>
            <person name="Wu L."/>
            <person name="Ma J."/>
        </authorList>
    </citation>
    <scope>NUCLEOTIDE SEQUENCE [LARGE SCALE GENOMIC DNA]</scope>
    <source>
        <strain evidence="3">JCM 30846</strain>
    </source>
</reference>
<evidence type="ECO:0008006" key="4">
    <source>
        <dbReference type="Google" id="ProtNLM"/>
    </source>
</evidence>
<feature type="region of interest" description="Disordered" evidence="1">
    <location>
        <begin position="1"/>
        <end position="43"/>
    </location>
</feature>
<accession>A0ABP7DKE9</accession>
<comment type="caution">
    <text evidence="2">The sequence shown here is derived from an EMBL/GenBank/DDBJ whole genome shotgun (WGS) entry which is preliminary data.</text>
</comment>
<protein>
    <recommendedName>
        <fullName evidence="4">Transposase</fullName>
    </recommendedName>
</protein>
<evidence type="ECO:0000313" key="3">
    <source>
        <dbReference type="Proteomes" id="UP001499884"/>
    </source>
</evidence>
<evidence type="ECO:0000256" key="1">
    <source>
        <dbReference type="SAM" id="MobiDB-lite"/>
    </source>
</evidence>
<name>A0ABP7DKE9_9ACTN</name>